<evidence type="ECO:0000313" key="3">
    <source>
        <dbReference type="Proteomes" id="UP001519887"/>
    </source>
</evidence>
<dbReference type="Proteomes" id="UP001519887">
    <property type="component" value="Unassembled WGS sequence"/>
</dbReference>
<evidence type="ECO:0000313" key="2">
    <source>
        <dbReference type="EMBL" id="MBW7456196.1"/>
    </source>
</evidence>
<feature type="transmembrane region" description="Helical" evidence="1">
    <location>
        <begin position="6"/>
        <end position="26"/>
    </location>
</feature>
<organism evidence="2 3">
    <name type="scientific">Paenibacillus sepulcri</name>
    <dbReference type="NCBI Taxonomy" id="359917"/>
    <lineage>
        <taxon>Bacteria</taxon>
        <taxon>Bacillati</taxon>
        <taxon>Bacillota</taxon>
        <taxon>Bacilli</taxon>
        <taxon>Bacillales</taxon>
        <taxon>Paenibacillaceae</taxon>
        <taxon>Paenibacillus</taxon>
    </lineage>
</organism>
<keyword evidence="3" id="KW-1185">Reference proteome</keyword>
<accession>A0ABS7C663</accession>
<evidence type="ECO:0000256" key="1">
    <source>
        <dbReference type="SAM" id="Phobius"/>
    </source>
</evidence>
<evidence type="ECO:0008006" key="4">
    <source>
        <dbReference type="Google" id="ProtNLM"/>
    </source>
</evidence>
<protein>
    <recommendedName>
        <fullName evidence="4">DUF2140 family protein</fullName>
    </recommendedName>
</protein>
<keyword evidence="1" id="KW-1133">Transmembrane helix</keyword>
<dbReference type="RefSeq" id="WP_210039786.1">
    <property type="nucleotide sequence ID" value="NZ_JBHLVU010000008.1"/>
</dbReference>
<proteinExistence type="predicted"/>
<reference evidence="2 3" key="1">
    <citation type="submission" date="2021-07" db="EMBL/GenBank/DDBJ databases">
        <title>Paenibacillus radiodurans sp. nov., isolated from the southeastern edge of Tengger Desert.</title>
        <authorList>
            <person name="Zhang G."/>
        </authorList>
    </citation>
    <scope>NUCLEOTIDE SEQUENCE [LARGE SCALE GENOMIC DNA]</scope>
    <source>
        <strain evidence="2 3">CCM 7311</strain>
    </source>
</reference>
<keyword evidence="1" id="KW-0472">Membrane</keyword>
<keyword evidence="1" id="KW-0812">Transmembrane</keyword>
<gene>
    <name evidence="2" type="ORF">K0U00_19375</name>
</gene>
<dbReference type="EMBL" id="JAHZIK010000519">
    <property type="protein sequence ID" value="MBW7456196.1"/>
    <property type="molecule type" value="Genomic_DNA"/>
</dbReference>
<comment type="caution">
    <text evidence="2">The sequence shown here is derived from an EMBL/GenBank/DDBJ whole genome shotgun (WGS) entry which is preliminary data.</text>
</comment>
<name>A0ABS7C663_9BACL</name>
<sequence length="187" mass="21049">MKKLLISLVIFIIIIALAVIGAIWYVSPSQKLDLAYEEVPLMDRAMSMVRRLSTELMLSETDINNFGKQALAQAPRYGSGIVVTGAKFQLAGDRLIADLNIRVKDRIPAALKLTYRLEWRNPDLTAVIEEARMRDITLPIRYFGNVVIPIGEELPEVLVVRNIRIHNGSLVVEFQKPRLEDLSGLLP</sequence>